<feature type="compositionally biased region" description="Low complexity" evidence="1">
    <location>
        <begin position="51"/>
        <end position="63"/>
    </location>
</feature>
<feature type="compositionally biased region" description="Basic and acidic residues" evidence="1">
    <location>
        <begin position="161"/>
        <end position="174"/>
    </location>
</feature>
<proteinExistence type="predicted"/>
<name>V5GM65_ANOGL</name>
<evidence type="ECO:0000256" key="1">
    <source>
        <dbReference type="SAM" id="MobiDB-lite"/>
    </source>
</evidence>
<feature type="non-terminal residue" evidence="2">
    <location>
        <position position="1"/>
    </location>
</feature>
<sequence length="174" mass="19244">LEINDKGQSVVTSKFNIPVINVKKSSAPNSPAALALSKSDSWHQICMASQNNTSPSTSPTNRPVMRSKSSHTLAVPQKQFEAGMTRDELVQKRRTMEAYFTSGTKSPQSLDSTKTETKVVKRSINRIKTSEKMSAYRQPSGLCRSRTLPDIICPDMLDESNPDKAFDDLFKSSS</sequence>
<feature type="region of interest" description="Disordered" evidence="1">
    <location>
        <begin position="154"/>
        <end position="174"/>
    </location>
</feature>
<evidence type="ECO:0000313" key="2">
    <source>
        <dbReference type="EMBL" id="JAB61438.1"/>
    </source>
</evidence>
<protein>
    <submittedName>
        <fullName evidence="2">Uncharacterized protein</fullName>
    </submittedName>
</protein>
<reference evidence="2" key="1">
    <citation type="submission" date="2013-07" db="EMBL/GenBank/DDBJ databases">
        <title>Midgut Transcriptome Profiling of Anoplphora glabripennis, a Lignocellulose Degrading, Wood-Boring Cerambycid.</title>
        <authorList>
            <person name="Scully E.D."/>
            <person name="Hoover K."/>
            <person name="Carlson J.E."/>
            <person name="Tien M."/>
            <person name="Geib S.M."/>
        </authorList>
    </citation>
    <scope>NUCLEOTIDE SEQUENCE</scope>
</reference>
<dbReference type="AlphaFoldDB" id="V5GM65"/>
<accession>V5GM65</accession>
<dbReference type="EMBL" id="GALX01007028">
    <property type="protein sequence ID" value="JAB61438.1"/>
    <property type="molecule type" value="Transcribed_RNA"/>
</dbReference>
<feature type="region of interest" description="Disordered" evidence="1">
    <location>
        <begin position="49"/>
        <end position="78"/>
    </location>
</feature>
<organism evidence="2">
    <name type="scientific">Anoplophora glabripennis</name>
    <name type="common">Asian longhorn beetle</name>
    <name type="synonym">Anoplophora nobilis</name>
    <dbReference type="NCBI Taxonomy" id="217634"/>
    <lineage>
        <taxon>Eukaryota</taxon>
        <taxon>Metazoa</taxon>
        <taxon>Ecdysozoa</taxon>
        <taxon>Arthropoda</taxon>
        <taxon>Hexapoda</taxon>
        <taxon>Insecta</taxon>
        <taxon>Pterygota</taxon>
        <taxon>Neoptera</taxon>
        <taxon>Endopterygota</taxon>
        <taxon>Coleoptera</taxon>
        <taxon>Polyphaga</taxon>
        <taxon>Cucujiformia</taxon>
        <taxon>Chrysomeloidea</taxon>
        <taxon>Cerambycidae</taxon>
        <taxon>Lamiinae</taxon>
        <taxon>Lamiini</taxon>
        <taxon>Anoplophora</taxon>
    </lineage>
</organism>